<keyword evidence="2" id="KW-1185">Reference proteome</keyword>
<reference evidence="1" key="1">
    <citation type="submission" date="2022-07" db="EMBL/GenBank/DDBJ databases">
        <title>Phylogenomic reconstructions and comparative analyses of Kickxellomycotina fungi.</title>
        <authorList>
            <person name="Reynolds N.K."/>
            <person name="Stajich J.E."/>
            <person name="Barry K."/>
            <person name="Grigoriev I.V."/>
            <person name="Crous P."/>
            <person name="Smith M.E."/>
        </authorList>
    </citation>
    <scope>NUCLEOTIDE SEQUENCE</scope>
    <source>
        <strain evidence="1">Benny 63K</strain>
    </source>
</reference>
<gene>
    <name evidence="1" type="ORF">LPJ66_004875</name>
</gene>
<accession>A0ACC1IGQ9</accession>
<evidence type="ECO:0000313" key="1">
    <source>
        <dbReference type="EMBL" id="KAJ1894951.1"/>
    </source>
</evidence>
<name>A0ACC1IGQ9_9FUNG</name>
<protein>
    <submittedName>
        <fullName evidence="1">Uncharacterized protein</fullName>
    </submittedName>
</protein>
<organism evidence="1 2">
    <name type="scientific">Kickxella alabastrina</name>
    <dbReference type="NCBI Taxonomy" id="61397"/>
    <lineage>
        <taxon>Eukaryota</taxon>
        <taxon>Fungi</taxon>
        <taxon>Fungi incertae sedis</taxon>
        <taxon>Zoopagomycota</taxon>
        <taxon>Kickxellomycotina</taxon>
        <taxon>Kickxellomycetes</taxon>
        <taxon>Kickxellales</taxon>
        <taxon>Kickxellaceae</taxon>
        <taxon>Kickxella</taxon>
    </lineage>
</organism>
<proteinExistence type="predicted"/>
<evidence type="ECO:0000313" key="2">
    <source>
        <dbReference type="Proteomes" id="UP001150581"/>
    </source>
</evidence>
<sequence>MKSQQTGTKAQAAMMLGYSDGPMKAADDSDPFACKLGGRPLWLDSTSAIPDWSAGMCGHCGGDMTMLVQAYVPLNDSAYDRVIYVWACNQRACTGKTGAAKAVRGHLLNKEYALKLVKRQRDTSAKKKEKLVPAAAATKPASAAKLDFGSVWRTGGFGSAGSETSAFGSSSESSLFSGPLFGGQASQSASLSFSSMGKPEKQLASKEQIETNEQTEAAETTEEPEELDEVLDTQLEQLAISSEPDEQVKRVEWPETAAHVPAQYLEFDSEKLSDRKIEERYRAEIEQAMELAAEATCSRGKKAAAAAAAASGGGGDEWSDEKYERSAQPKGTDAGFERFVRVTSQNPEQVMRYQFCGEPLLYTKQDAAAQQLGIQADDADDSDESDGDGDDGDAADLVPRLRRRGYSAENLPRCEHCGGRRVFECQLMPALLSVLPLAAHAKPWTGGNGGARLVGGQLLHTVDLGLEFGTLLVFVCENDCHGGRTGTGYLGKSAASMGRYVPAAYYEELVLVQLENHQY</sequence>
<comment type="caution">
    <text evidence="1">The sequence shown here is derived from an EMBL/GenBank/DDBJ whole genome shotgun (WGS) entry which is preliminary data.</text>
</comment>
<dbReference type="EMBL" id="JANBPG010000627">
    <property type="protein sequence ID" value="KAJ1894951.1"/>
    <property type="molecule type" value="Genomic_DNA"/>
</dbReference>
<dbReference type="Proteomes" id="UP001150581">
    <property type="component" value="Unassembled WGS sequence"/>
</dbReference>